<feature type="region of interest" description="Disordered" evidence="2">
    <location>
        <begin position="311"/>
        <end position="330"/>
    </location>
</feature>
<reference evidence="4" key="2">
    <citation type="submission" date="2019-06" db="EMBL/GenBank/DDBJ databases">
        <title>Genomics analysis of Aphanomyces spp. identifies a new class of oomycete effector associated with host adaptation.</title>
        <authorList>
            <person name="Gaulin E."/>
        </authorList>
    </citation>
    <scope>NUCLEOTIDE SEQUENCE</scope>
    <source>
        <strain evidence="4">CBS 578.67</strain>
    </source>
</reference>
<feature type="compositionally biased region" description="Low complexity" evidence="2">
    <location>
        <begin position="433"/>
        <end position="480"/>
    </location>
</feature>
<feature type="chain" id="PRO_5033436895" evidence="3">
    <location>
        <begin position="20"/>
        <end position="523"/>
    </location>
</feature>
<dbReference type="EMBL" id="CAADRA010002458">
    <property type="protein sequence ID" value="VFT83250.1"/>
    <property type="molecule type" value="Genomic_DNA"/>
</dbReference>
<protein>
    <submittedName>
        <fullName evidence="5">Aste57867_6251 protein</fullName>
    </submittedName>
</protein>
<dbReference type="PANTHER" id="PTHR36234">
    <property type="entry name" value="LYSYL ENDOPEPTIDASE"/>
    <property type="match status" value="1"/>
</dbReference>
<dbReference type="PANTHER" id="PTHR36234:SF5">
    <property type="entry name" value="LYSYL ENDOPEPTIDASE"/>
    <property type="match status" value="1"/>
</dbReference>
<keyword evidence="1" id="KW-0843">Virulence</keyword>
<dbReference type="SUPFAM" id="SSF50494">
    <property type="entry name" value="Trypsin-like serine proteases"/>
    <property type="match status" value="1"/>
</dbReference>
<dbReference type="EMBL" id="VJMH01002456">
    <property type="protein sequence ID" value="KAF0708697.1"/>
    <property type="molecule type" value="Genomic_DNA"/>
</dbReference>
<dbReference type="InterPro" id="IPR009003">
    <property type="entry name" value="Peptidase_S1_PA"/>
</dbReference>
<dbReference type="OrthoDB" id="62371at2759"/>
<feature type="signal peptide" evidence="3">
    <location>
        <begin position="1"/>
        <end position="19"/>
    </location>
</feature>
<feature type="region of interest" description="Disordered" evidence="2">
    <location>
        <begin position="374"/>
        <end position="480"/>
    </location>
</feature>
<evidence type="ECO:0000313" key="6">
    <source>
        <dbReference type="Proteomes" id="UP000332933"/>
    </source>
</evidence>
<dbReference type="InterPro" id="IPR010916">
    <property type="entry name" value="TonB_box_CS"/>
</dbReference>
<feature type="compositionally biased region" description="Pro residues" evidence="2">
    <location>
        <begin position="384"/>
        <end position="413"/>
    </location>
</feature>
<proteinExistence type="predicted"/>
<reference evidence="5 6" key="1">
    <citation type="submission" date="2019-03" db="EMBL/GenBank/DDBJ databases">
        <authorList>
            <person name="Gaulin E."/>
            <person name="Dumas B."/>
        </authorList>
    </citation>
    <scope>NUCLEOTIDE SEQUENCE [LARGE SCALE GENOMIC DNA]</scope>
    <source>
        <strain evidence="5">CBS 568.67</strain>
    </source>
</reference>
<dbReference type="AlphaFoldDB" id="A0A485KHS1"/>
<accession>A0A485KHS1</accession>
<evidence type="ECO:0000313" key="5">
    <source>
        <dbReference type="EMBL" id="VFT83250.1"/>
    </source>
</evidence>
<name>A0A485KHS1_9STRA</name>
<dbReference type="PROSITE" id="PS00430">
    <property type="entry name" value="TONB_DEPENDENT_REC_1"/>
    <property type="match status" value="1"/>
</dbReference>
<dbReference type="InterPro" id="IPR043504">
    <property type="entry name" value="Peptidase_S1_PA_chymotrypsin"/>
</dbReference>
<sequence length="523" mass="54638">MFASLWSIVAVSVAAIASAFQDAQLNADDTLIVRGATANEFVSYDFYHANATFVSVHFASLDIPVGGLLTIHSPDGSTRFSYSNVSQADFYAESIEGDTAVVTYTPPKHATDGVDAFVVDKFAHGYIHEDGSGEPEGLCGIDTSKAAVCLNESAPIKYEKSKTLARLVINRRLCTGWLFGSEGHVITNHHCIANASDASNTQVEFGAECATCDEYNNFYQMACKGSIVATTTQVVYTSAEHDFTLVQLNLKPGVSLAKYGYLQARASGPVLGESIYIPQHPNGKPRRIAHVLENNLPGTIESLNFPDSCLPDEAGHSLNTEGGSSGSPVLSTTDNTVVALHNCGGCATLSGAIKIEKVIADLTKANLLPKNAIAGSAPVTTPTPSTPTPTPAPTFAPKTPAPTPSPMPSPTPVPTSKTLSPTPSPTPFPTPVPTSKTPSPTPSPTTAIPTPAPTTVAPVTRAPANPSPTTDVPTTPTPSTVAPGACRGCKGCYSSLLSYCFPTGYSKAQCISFVDFKAVWCGN</sequence>
<dbReference type="PRINTS" id="PR01217">
    <property type="entry name" value="PRICHEXTENSN"/>
</dbReference>
<dbReference type="Proteomes" id="UP000332933">
    <property type="component" value="Unassembled WGS sequence"/>
</dbReference>
<keyword evidence="3" id="KW-0732">Signal</keyword>
<evidence type="ECO:0000256" key="3">
    <source>
        <dbReference type="SAM" id="SignalP"/>
    </source>
</evidence>
<evidence type="ECO:0000313" key="4">
    <source>
        <dbReference type="EMBL" id="KAF0708697.1"/>
    </source>
</evidence>
<evidence type="ECO:0000256" key="2">
    <source>
        <dbReference type="SAM" id="MobiDB-lite"/>
    </source>
</evidence>
<organism evidence="5 6">
    <name type="scientific">Aphanomyces stellatus</name>
    <dbReference type="NCBI Taxonomy" id="120398"/>
    <lineage>
        <taxon>Eukaryota</taxon>
        <taxon>Sar</taxon>
        <taxon>Stramenopiles</taxon>
        <taxon>Oomycota</taxon>
        <taxon>Saprolegniomycetes</taxon>
        <taxon>Saprolegniales</taxon>
        <taxon>Verrucalvaceae</taxon>
        <taxon>Aphanomyces</taxon>
    </lineage>
</organism>
<keyword evidence="6" id="KW-1185">Reference proteome</keyword>
<dbReference type="Gene3D" id="2.40.10.10">
    <property type="entry name" value="Trypsin-like serine proteases"/>
    <property type="match status" value="2"/>
</dbReference>
<feature type="compositionally biased region" description="Polar residues" evidence="2">
    <location>
        <begin position="317"/>
        <end position="330"/>
    </location>
</feature>
<dbReference type="Pfam" id="PF13365">
    <property type="entry name" value="Trypsin_2"/>
    <property type="match status" value="1"/>
</dbReference>
<evidence type="ECO:0000256" key="1">
    <source>
        <dbReference type="ARBA" id="ARBA00023026"/>
    </source>
</evidence>
<gene>
    <name evidence="5" type="primary">Aste57867_6251</name>
    <name evidence="4" type="ORF">As57867_006237</name>
    <name evidence="5" type="ORF">ASTE57867_6251</name>
</gene>
<feature type="compositionally biased region" description="Pro residues" evidence="2">
    <location>
        <begin position="422"/>
        <end position="432"/>
    </location>
</feature>